<proteinExistence type="predicted"/>
<evidence type="ECO:0000259" key="1">
    <source>
        <dbReference type="Pfam" id="PF03992"/>
    </source>
</evidence>
<comment type="caution">
    <text evidence="2">The sequence shown here is derived from an EMBL/GenBank/DDBJ whole genome shotgun (WGS) entry which is preliminary data.</text>
</comment>
<dbReference type="Pfam" id="PF03992">
    <property type="entry name" value="ABM"/>
    <property type="match status" value="1"/>
</dbReference>
<dbReference type="Proteomes" id="UP001273531">
    <property type="component" value="Unassembled WGS sequence"/>
</dbReference>
<dbReference type="RefSeq" id="WP_317228453.1">
    <property type="nucleotide sequence ID" value="NZ_JAWJEJ010000002.1"/>
</dbReference>
<accession>A0ABU3YD33</accession>
<evidence type="ECO:0000313" key="2">
    <source>
        <dbReference type="EMBL" id="MDV3459303.1"/>
    </source>
</evidence>
<dbReference type="EMBL" id="JAWJEJ010000002">
    <property type="protein sequence ID" value="MDV3459303.1"/>
    <property type="molecule type" value="Genomic_DNA"/>
</dbReference>
<keyword evidence="3" id="KW-1185">Reference proteome</keyword>
<organism evidence="2 3">
    <name type="scientific">Sphingomonas agrestis</name>
    <dbReference type="NCBI Taxonomy" id="3080540"/>
    <lineage>
        <taxon>Bacteria</taxon>
        <taxon>Pseudomonadati</taxon>
        <taxon>Pseudomonadota</taxon>
        <taxon>Alphaproteobacteria</taxon>
        <taxon>Sphingomonadales</taxon>
        <taxon>Sphingomonadaceae</taxon>
        <taxon>Sphingomonas</taxon>
    </lineage>
</organism>
<dbReference type="GO" id="GO:0004497">
    <property type="term" value="F:monooxygenase activity"/>
    <property type="evidence" value="ECO:0007669"/>
    <property type="project" value="UniProtKB-KW"/>
</dbReference>
<keyword evidence="2" id="KW-0560">Oxidoreductase</keyword>
<evidence type="ECO:0000313" key="3">
    <source>
        <dbReference type="Proteomes" id="UP001273531"/>
    </source>
</evidence>
<dbReference type="InterPro" id="IPR007138">
    <property type="entry name" value="ABM_dom"/>
</dbReference>
<gene>
    <name evidence="2" type="ORF">RZN05_20080</name>
</gene>
<name>A0ABU3YD33_9SPHN</name>
<protein>
    <submittedName>
        <fullName evidence="2">Antibiotic biosynthesis monooxygenase</fullName>
    </submittedName>
</protein>
<sequence>MTVEYIRYLLVTHVPAALIAAYETARVHLDAAPECLAYDLAQCDDEPNSLVLRIEWTSAAAHMHGFRRGPHFPPFLAAIRDFIPEIAEMRHYTPRMISGG</sequence>
<dbReference type="SUPFAM" id="SSF54909">
    <property type="entry name" value="Dimeric alpha+beta barrel"/>
    <property type="match status" value="1"/>
</dbReference>
<feature type="domain" description="ABM" evidence="1">
    <location>
        <begin position="17"/>
        <end position="72"/>
    </location>
</feature>
<dbReference type="Gene3D" id="3.30.70.100">
    <property type="match status" value="1"/>
</dbReference>
<reference evidence="2 3" key="1">
    <citation type="submission" date="2023-10" db="EMBL/GenBank/DDBJ databases">
        <title>Sphingomonas sp. HF-S4 16S ribosomal RNA gene Genome sequencing and assembly.</title>
        <authorList>
            <person name="Lee H."/>
        </authorList>
    </citation>
    <scope>NUCLEOTIDE SEQUENCE [LARGE SCALE GENOMIC DNA]</scope>
    <source>
        <strain evidence="2 3">HF-S4</strain>
    </source>
</reference>
<dbReference type="InterPro" id="IPR011008">
    <property type="entry name" value="Dimeric_a/b-barrel"/>
</dbReference>
<keyword evidence="2" id="KW-0503">Monooxygenase</keyword>